<dbReference type="Proteomes" id="UP000663862">
    <property type="component" value="Unassembled WGS sequence"/>
</dbReference>
<dbReference type="EMBL" id="CAJOBQ010000755">
    <property type="protein sequence ID" value="CAF4412829.1"/>
    <property type="molecule type" value="Genomic_DNA"/>
</dbReference>
<protein>
    <submittedName>
        <fullName evidence="4">Uncharacterized protein</fullName>
    </submittedName>
</protein>
<dbReference type="Proteomes" id="UP000663833">
    <property type="component" value="Unassembled WGS sequence"/>
</dbReference>
<dbReference type="Proteomes" id="UP000663869">
    <property type="component" value="Unassembled WGS sequence"/>
</dbReference>
<evidence type="ECO:0000313" key="5">
    <source>
        <dbReference type="EMBL" id="CAF4412829.1"/>
    </source>
</evidence>
<evidence type="ECO:0000313" key="1">
    <source>
        <dbReference type="EMBL" id="CAF3174272.1"/>
    </source>
</evidence>
<dbReference type="EMBL" id="CAJNXB010001535">
    <property type="protein sequence ID" value="CAF3174272.1"/>
    <property type="molecule type" value="Genomic_DNA"/>
</dbReference>
<sequence length="140" mass="16086">MENMTKEISELLQCIRHVENEHNQLVDEYFQIKNHVKEALTNLNNDPSSSHLNAYNYYITISESLMKNIRLKRLSLTNLICNLHEHGIYLDDESESDNDINSSVDEGIDENSLSFIDHSSKLSSLDNSENNINNEGMIVD</sequence>
<dbReference type="Proteomes" id="UP000663851">
    <property type="component" value="Unassembled WGS sequence"/>
</dbReference>
<keyword evidence="8" id="KW-1185">Reference proteome</keyword>
<gene>
    <name evidence="3" type="ORF">FME351_LOCUS30590</name>
    <name evidence="4" type="ORF">HFQ381_LOCUS19477</name>
    <name evidence="2" type="ORF">LUA448_LOCUS9680</name>
    <name evidence="1" type="ORF">TIS948_LOCUS10982</name>
    <name evidence="5" type="ORF">TSG867_LOCUS13880</name>
    <name evidence="6" type="ORF">UJA718_LOCUS21848</name>
</gene>
<comment type="caution">
    <text evidence="4">The sequence shown here is derived from an EMBL/GenBank/DDBJ whole genome shotgun (WGS) entry which is preliminary data.</text>
</comment>
<dbReference type="AlphaFoldDB" id="A0A820NPZ8"/>
<dbReference type="EMBL" id="CAJOBO010001582">
    <property type="protein sequence ID" value="CAF4392044.1"/>
    <property type="molecule type" value="Genomic_DNA"/>
</dbReference>
<dbReference type="EMBL" id="CAJNYD010001104">
    <property type="protein sequence ID" value="CAF3318211.1"/>
    <property type="molecule type" value="Genomic_DNA"/>
</dbReference>
<evidence type="ECO:0000313" key="8">
    <source>
        <dbReference type="Proteomes" id="UP000663873"/>
    </source>
</evidence>
<dbReference type="EMBL" id="CAJOBP010004359">
    <property type="protein sequence ID" value="CAF4437871.1"/>
    <property type="molecule type" value="Genomic_DNA"/>
</dbReference>
<proteinExistence type="predicted"/>
<dbReference type="OrthoDB" id="10057218at2759"/>
<dbReference type="EMBL" id="CAJNYU010004350">
    <property type="protein sequence ID" value="CAF3746593.1"/>
    <property type="molecule type" value="Genomic_DNA"/>
</dbReference>
<evidence type="ECO:0000313" key="7">
    <source>
        <dbReference type="Proteomes" id="UP000663851"/>
    </source>
</evidence>
<dbReference type="Proteomes" id="UP000663873">
    <property type="component" value="Unassembled WGS sequence"/>
</dbReference>
<name>A0A820NPZ8_9BILA</name>
<evidence type="ECO:0000313" key="4">
    <source>
        <dbReference type="EMBL" id="CAF4392044.1"/>
    </source>
</evidence>
<organism evidence="4 7">
    <name type="scientific">Rotaria socialis</name>
    <dbReference type="NCBI Taxonomy" id="392032"/>
    <lineage>
        <taxon>Eukaryota</taxon>
        <taxon>Metazoa</taxon>
        <taxon>Spiralia</taxon>
        <taxon>Gnathifera</taxon>
        <taxon>Rotifera</taxon>
        <taxon>Eurotatoria</taxon>
        <taxon>Bdelloidea</taxon>
        <taxon>Philodinida</taxon>
        <taxon>Philodinidae</taxon>
        <taxon>Rotaria</taxon>
    </lineage>
</organism>
<accession>A0A820NPZ8</accession>
<evidence type="ECO:0000313" key="6">
    <source>
        <dbReference type="EMBL" id="CAF4437871.1"/>
    </source>
</evidence>
<evidence type="ECO:0000313" key="2">
    <source>
        <dbReference type="EMBL" id="CAF3318211.1"/>
    </source>
</evidence>
<evidence type="ECO:0000313" key="3">
    <source>
        <dbReference type="EMBL" id="CAF3746593.1"/>
    </source>
</evidence>
<reference evidence="4" key="1">
    <citation type="submission" date="2021-02" db="EMBL/GenBank/DDBJ databases">
        <authorList>
            <person name="Nowell W R."/>
        </authorList>
    </citation>
    <scope>NUCLEOTIDE SEQUENCE</scope>
</reference>
<dbReference type="Proteomes" id="UP000663825">
    <property type="component" value="Unassembled WGS sequence"/>
</dbReference>